<keyword evidence="3" id="KW-1185">Reference proteome</keyword>
<dbReference type="Proteomes" id="UP000001784">
    <property type="component" value="Chromosome"/>
</dbReference>
<protein>
    <submittedName>
        <fullName evidence="2">Uncharacterized protein</fullName>
    </submittedName>
</protein>
<sequence>MGGLNVKEYWDHLVKFFVAWDFPTILNAVRQLDPKAVIRNPYVWLVGLPILGLLVWKRRFRILLALGSFVAFLFLAQATISPPGETMPLRDILTFVGGTLGLLVVNLYFLFVSE</sequence>
<keyword evidence="1" id="KW-0812">Transmembrane</keyword>
<keyword evidence="1" id="KW-0472">Membrane</keyword>
<feature type="transmembrane region" description="Helical" evidence="1">
    <location>
        <begin position="36"/>
        <end position="55"/>
    </location>
</feature>
<evidence type="ECO:0000313" key="2">
    <source>
        <dbReference type="EMBL" id="ABK17117.1"/>
    </source>
</evidence>
<proteinExistence type="predicted"/>
<feature type="transmembrane region" description="Helical" evidence="1">
    <location>
        <begin position="92"/>
        <end position="111"/>
    </location>
</feature>
<dbReference type="EMBL" id="CP000478">
    <property type="protein sequence ID" value="ABK17117.1"/>
    <property type="molecule type" value="Genomic_DNA"/>
</dbReference>
<organism evidence="2 3">
    <name type="scientific">Syntrophobacter fumaroxidans (strain DSM 10017 / MPOB)</name>
    <dbReference type="NCBI Taxonomy" id="335543"/>
    <lineage>
        <taxon>Bacteria</taxon>
        <taxon>Pseudomonadati</taxon>
        <taxon>Thermodesulfobacteriota</taxon>
        <taxon>Syntrophobacteria</taxon>
        <taxon>Syntrophobacterales</taxon>
        <taxon>Syntrophobacteraceae</taxon>
        <taxon>Syntrophobacter</taxon>
    </lineage>
</organism>
<dbReference type="STRING" id="335543.Sfum_1426"/>
<dbReference type="InParanoid" id="A0LI65"/>
<dbReference type="HOGENOM" id="CLU_2119916_0_0_7"/>
<name>A0LI65_SYNFM</name>
<dbReference type="AlphaFoldDB" id="A0LI65"/>
<gene>
    <name evidence="2" type="ordered locus">Sfum_1426</name>
</gene>
<evidence type="ECO:0000313" key="3">
    <source>
        <dbReference type="Proteomes" id="UP000001784"/>
    </source>
</evidence>
<accession>A0LI65</accession>
<dbReference type="KEGG" id="sfu:Sfum_1426"/>
<feature type="transmembrane region" description="Helical" evidence="1">
    <location>
        <begin position="62"/>
        <end position="80"/>
    </location>
</feature>
<evidence type="ECO:0000256" key="1">
    <source>
        <dbReference type="SAM" id="Phobius"/>
    </source>
</evidence>
<keyword evidence="1" id="KW-1133">Transmembrane helix</keyword>
<reference evidence="2 3" key="1">
    <citation type="submission" date="2006-10" db="EMBL/GenBank/DDBJ databases">
        <title>Complete sequence of Syntrophobacter fumaroxidans MPOB.</title>
        <authorList>
            <consortium name="US DOE Joint Genome Institute"/>
            <person name="Copeland A."/>
            <person name="Lucas S."/>
            <person name="Lapidus A."/>
            <person name="Barry K."/>
            <person name="Detter J.C."/>
            <person name="Glavina del Rio T."/>
            <person name="Hammon N."/>
            <person name="Israni S."/>
            <person name="Pitluck S."/>
            <person name="Goltsman E.G."/>
            <person name="Martinez M."/>
            <person name="Schmutz J."/>
            <person name="Larimer F."/>
            <person name="Land M."/>
            <person name="Hauser L."/>
            <person name="Kyrpides N."/>
            <person name="Kim E."/>
            <person name="Boone D.R."/>
            <person name="Brockman F."/>
            <person name="Culley D."/>
            <person name="Ferry J."/>
            <person name="Gunsalus R."/>
            <person name="McInerney M.J."/>
            <person name="Morrison M."/>
            <person name="Plugge C."/>
            <person name="Rohlin L."/>
            <person name="Scholten J."/>
            <person name="Sieber J."/>
            <person name="Stams A.J.M."/>
            <person name="Worm P."/>
            <person name="Henstra A.M."/>
            <person name="Richardson P."/>
        </authorList>
    </citation>
    <scope>NUCLEOTIDE SEQUENCE [LARGE SCALE GENOMIC DNA]</scope>
    <source>
        <strain evidence="3">DSM 10017 / MPOB</strain>
    </source>
</reference>